<accession>A8G6N2</accession>
<organism evidence="1 2">
    <name type="scientific">Prochlorococcus marinus (strain MIT 9215)</name>
    <dbReference type="NCBI Taxonomy" id="93060"/>
    <lineage>
        <taxon>Bacteria</taxon>
        <taxon>Bacillati</taxon>
        <taxon>Cyanobacteriota</taxon>
        <taxon>Cyanophyceae</taxon>
        <taxon>Synechococcales</taxon>
        <taxon>Prochlorococcaceae</taxon>
        <taxon>Prochlorococcus</taxon>
    </lineage>
</organism>
<dbReference type="KEGG" id="pmh:P9215_16501"/>
<gene>
    <name evidence="1" type="ordered locus">P9215_16501</name>
</gene>
<dbReference type="Proteomes" id="UP000002014">
    <property type="component" value="Chromosome"/>
</dbReference>
<dbReference type="OrthoDB" id="574393at2"/>
<name>A8G6N2_PROM2</name>
<proteinExistence type="predicted"/>
<reference evidence="1 2" key="1">
    <citation type="journal article" date="2007" name="PLoS Genet.">
        <title>Patterns and implications of gene gain and loss in the evolution of Prochlorococcus.</title>
        <authorList>
            <person name="Kettler G.C."/>
            <person name="Martiny A.C."/>
            <person name="Huang K."/>
            <person name="Zucker J."/>
            <person name="Coleman M.L."/>
            <person name="Rodrigue S."/>
            <person name="Chen F."/>
            <person name="Lapidus A."/>
            <person name="Ferriera S."/>
            <person name="Johnson J."/>
            <person name="Steglich C."/>
            <person name="Church G.M."/>
            <person name="Richardson P."/>
            <person name="Chisholm S.W."/>
        </authorList>
    </citation>
    <scope>NUCLEOTIDE SEQUENCE [LARGE SCALE GENOMIC DNA]</scope>
    <source>
        <strain evidence="1 2">MIT 9215</strain>
    </source>
</reference>
<evidence type="ECO:0000313" key="2">
    <source>
        <dbReference type="Proteomes" id="UP000002014"/>
    </source>
</evidence>
<protein>
    <submittedName>
        <fullName evidence="1">Uncharacterized protein</fullName>
    </submittedName>
</protein>
<sequence length="76" mass="8917">MQNDNFDEIDLKEIWTMIVKKMNKEGEEVCSNSSSFYKTQDGIECSLRRKNGDLIGICYRENNRSGGYRWIIEKST</sequence>
<dbReference type="HOGENOM" id="CLU_2651535_0_0_3"/>
<dbReference type="RefSeq" id="WP_012008296.1">
    <property type="nucleotide sequence ID" value="NC_009840.1"/>
</dbReference>
<dbReference type="AlphaFoldDB" id="A8G6N2"/>
<dbReference type="EMBL" id="CP000825">
    <property type="protein sequence ID" value="ABV51263.1"/>
    <property type="molecule type" value="Genomic_DNA"/>
</dbReference>
<evidence type="ECO:0000313" key="1">
    <source>
        <dbReference type="EMBL" id="ABV51263.1"/>
    </source>
</evidence>